<dbReference type="Pfam" id="PF00903">
    <property type="entry name" value="Glyoxalase"/>
    <property type="match status" value="1"/>
</dbReference>
<dbReference type="STRING" id="307507.A0A2V0PQ53"/>
<keyword evidence="3" id="KW-1185">Reference proteome</keyword>
<dbReference type="InParanoid" id="A0A2V0PQ53"/>
<protein>
    <recommendedName>
        <fullName evidence="1">VOC domain-containing protein</fullName>
    </recommendedName>
</protein>
<dbReference type="InterPro" id="IPR004360">
    <property type="entry name" value="Glyas_Fos-R_dOase_dom"/>
</dbReference>
<dbReference type="AlphaFoldDB" id="A0A2V0PQ53"/>
<gene>
    <name evidence="2" type="ORF">Rsub_13008</name>
</gene>
<comment type="caution">
    <text evidence="2">The sequence shown here is derived from an EMBL/GenBank/DDBJ whole genome shotgun (WGS) entry which is preliminary data.</text>
</comment>
<evidence type="ECO:0000259" key="1">
    <source>
        <dbReference type="PROSITE" id="PS51819"/>
    </source>
</evidence>
<dbReference type="InterPro" id="IPR029068">
    <property type="entry name" value="Glyas_Bleomycin-R_OHBP_Dase"/>
</dbReference>
<dbReference type="InterPro" id="IPR037523">
    <property type="entry name" value="VOC_core"/>
</dbReference>
<dbReference type="OrthoDB" id="5371818at2759"/>
<evidence type="ECO:0000313" key="3">
    <source>
        <dbReference type="Proteomes" id="UP000247498"/>
    </source>
</evidence>
<reference evidence="2 3" key="1">
    <citation type="journal article" date="2018" name="Sci. Rep.">
        <title>Raphidocelis subcapitata (=Pseudokirchneriella subcapitata) provides an insight into genome evolution and environmental adaptations in the Sphaeropleales.</title>
        <authorList>
            <person name="Suzuki S."/>
            <person name="Yamaguchi H."/>
            <person name="Nakajima N."/>
            <person name="Kawachi M."/>
        </authorList>
    </citation>
    <scope>NUCLEOTIDE SEQUENCE [LARGE SCALE GENOMIC DNA]</scope>
    <source>
        <strain evidence="2 3">NIES-35</strain>
    </source>
</reference>
<dbReference type="Gene3D" id="3.10.180.10">
    <property type="entry name" value="2,3-Dihydroxybiphenyl 1,2-Dioxygenase, domain 1"/>
    <property type="match status" value="1"/>
</dbReference>
<organism evidence="2 3">
    <name type="scientific">Raphidocelis subcapitata</name>
    <dbReference type="NCBI Taxonomy" id="307507"/>
    <lineage>
        <taxon>Eukaryota</taxon>
        <taxon>Viridiplantae</taxon>
        <taxon>Chlorophyta</taxon>
        <taxon>core chlorophytes</taxon>
        <taxon>Chlorophyceae</taxon>
        <taxon>CS clade</taxon>
        <taxon>Sphaeropleales</taxon>
        <taxon>Selenastraceae</taxon>
        <taxon>Raphidocelis</taxon>
    </lineage>
</organism>
<name>A0A2V0PQ53_9CHLO</name>
<accession>A0A2V0PQ53</accession>
<dbReference type="Proteomes" id="UP000247498">
    <property type="component" value="Unassembled WGS sequence"/>
</dbReference>
<proteinExistence type="predicted"/>
<evidence type="ECO:0000313" key="2">
    <source>
        <dbReference type="EMBL" id="GBG00191.1"/>
    </source>
</evidence>
<feature type="domain" description="VOC" evidence="1">
    <location>
        <begin position="11"/>
        <end position="161"/>
    </location>
</feature>
<dbReference type="EMBL" id="BDRX01000199">
    <property type="protein sequence ID" value="GBG00191.1"/>
    <property type="molecule type" value="Genomic_DNA"/>
</dbReference>
<dbReference type="SUPFAM" id="SSF54593">
    <property type="entry name" value="Glyoxalase/Bleomycin resistance protein/Dihydroxybiphenyl dioxygenase"/>
    <property type="match status" value="1"/>
</dbReference>
<sequence length="169" mass="17430">MQTAKCLRVAGPDHIVVRSPDPAASTAWWSRMFGLEPLRLAEYQAGAAPFPSVRVTPSFIIDFAGREMAALAAPKAAAAAAAAAPPEPPRLEPASGQLDHLCLSLDDGADMAAVAAALSEAGAPPLQQFDGTVVRRFGARGGALSVYVRTPEGVTLELRSYPADGAPPA</sequence>
<dbReference type="PROSITE" id="PS51819">
    <property type="entry name" value="VOC"/>
    <property type="match status" value="1"/>
</dbReference>